<evidence type="ECO:0000256" key="2">
    <source>
        <dbReference type="ARBA" id="ARBA00022840"/>
    </source>
</evidence>
<dbReference type="CDD" id="cd02022">
    <property type="entry name" value="DPCK"/>
    <property type="match status" value="1"/>
</dbReference>
<dbReference type="EC" id="2.7.1.24" evidence="3 4"/>
<dbReference type="AlphaFoldDB" id="A0A1D9DZ45"/>
<reference evidence="5 6" key="1">
    <citation type="journal article" date="2016" name="Biochim. Biophys. Acta">
        <title>Photochemical characterization of actinorhodopsin and its functional existence in the natural host.</title>
        <authorList>
            <person name="Nakamura S."/>
            <person name="Kikukawa T."/>
            <person name="Tamogami J."/>
            <person name="Kamiya M."/>
            <person name="Aizawa T."/>
            <person name="Hahn M.W."/>
            <person name="Ihara K."/>
            <person name="Kamo N."/>
            <person name="Demura M."/>
        </authorList>
    </citation>
    <scope>NUCLEOTIDE SEQUENCE [LARGE SCALE GENOMIC DNA]</scope>
    <source>
        <strain evidence="5 6">MWH-Dar1</strain>
    </source>
</reference>
<dbReference type="EMBL" id="CP015208">
    <property type="protein sequence ID" value="AOY56085.1"/>
    <property type="molecule type" value="Genomic_DNA"/>
</dbReference>
<gene>
    <name evidence="3" type="primary">coaE</name>
    <name evidence="5" type="ORF">A4Z71_03705</name>
</gene>
<name>A0A1D9DZ45_9MICO</name>
<dbReference type="Proteomes" id="UP000243784">
    <property type="component" value="Chromosome"/>
</dbReference>
<dbReference type="SUPFAM" id="SSF52540">
    <property type="entry name" value="P-loop containing nucleoside triphosphate hydrolases"/>
    <property type="match status" value="1"/>
</dbReference>
<dbReference type="HAMAP" id="MF_00376">
    <property type="entry name" value="Dephospho_CoA_kinase"/>
    <property type="match status" value="1"/>
</dbReference>
<dbReference type="Pfam" id="PF01121">
    <property type="entry name" value="CoaE"/>
    <property type="match status" value="1"/>
</dbReference>
<dbReference type="GO" id="GO:0015937">
    <property type="term" value="P:coenzyme A biosynthetic process"/>
    <property type="evidence" value="ECO:0007669"/>
    <property type="project" value="UniProtKB-UniRule"/>
</dbReference>
<comment type="subcellular location">
    <subcellularLocation>
        <location evidence="3">Cytoplasm</location>
    </subcellularLocation>
</comment>
<evidence type="ECO:0000256" key="3">
    <source>
        <dbReference type="HAMAP-Rule" id="MF_00376"/>
    </source>
</evidence>
<dbReference type="STRING" id="535712.A4Z71_03705"/>
<evidence type="ECO:0000256" key="1">
    <source>
        <dbReference type="ARBA" id="ARBA00022741"/>
    </source>
</evidence>
<dbReference type="NCBIfam" id="TIGR00152">
    <property type="entry name" value="dephospho-CoA kinase"/>
    <property type="match status" value="1"/>
</dbReference>
<comment type="pathway">
    <text evidence="3">Cofactor biosynthesis; coenzyme A biosynthesis; CoA from (R)-pantothenate: step 5/5.</text>
</comment>
<accession>A0A1D9DZ45</accession>
<evidence type="ECO:0000313" key="5">
    <source>
        <dbReference type="EMBL" id="AOY56085.1"/>
    </source>
</evidence>
<dbReference type="UniPathway" id="UPA00241">
    <property type="reaction ID" value="UER00356"/>
</dbReference>
<dbReference type="GO" id="GO:0005737">
    <property type="term" value="C:cytoplasm"/>
    <property type="evidence" value="ECO:0007669"/>
    <property type="project" value="UniProtKB-SubCell"/>
</dbReference>
<proteinExistence type="inferred from homology"/>
<evidence type="ECO:0000313" key="6">
    <source>
        <dbReference type="Proteomes" id="UP000243784"/>
    </source>
</evidence>
<feature type="binding site" evidence="3">
    <location>
        <begin position="11"/>
        <end position="16"/>
    </location>
    <ligand>
        <name>ATP</name>
        <dbReference type="ChEBI" id="CHEBI:30616"/>
    </ligand>
</feature>
<dbReference type="InterPro" id="IPR001977">
    <property type="entry name" value="Depp_CoAkinase"/>
</dbReference>
<dbReference type="GO" id="GO:0004140">
    <property type="term" value="F:dephospho-CoA kinase activity"/>
    <property type="evidence" value="ECO:0007669"/>
    <property type="project" value="UniProtKB-UniRule"/>
</dbReference>
<dbReference type="Gene3D" id="3.40.50.300">
    <property type="entry name" value="P-loop containing nucleotide triphosphate hydrolases"/>
    <property type="match status" value="1"/>
</dbReference>
<keyword evidence="3" id="KW-0808">Transferase</keyword>
<keyword evidence="3" id="KW-0963">Cytoplasm</keyword>
<organism evidence="5 6">
    <name type="scientific">Candidatus Rhodoluna planktonica</name>
    <dbReference type="NCBI Taxonomy" id="535712"/>
    <lineage>
        <taxon>Bacteria</taxon>
        <taxon>Bacillati</taxon>
        <taxon>Actinomycetota</taxon>
        <taxon>Actinomycetes</taxon>
        <taxon>Micrococcales</taxon>
        <taxon>Microbacteriaceae</taxon>
        <taxon>Luna cluster</taxon>
        <taxon>Luna-1 subcluster</taxon>
        <taxon>Rhodoluna</taxon>
    </lineage>
</organism>
<dbReference type="PANTHER" id="PTHR10695">
    <property type="entry name" value="DEPHOSPHO-COA KINASE-RELATED"/>
    <property type="match status" value="1"/>
</dbReference>
<keyword evidence="6" id="KW-1185">Reference proteome</keyword>
<dbReference type="PROSITE" id="PS51219">
    <property type="entry name" value="DPCK"/>
    <property type="match status" value="1"/>
</dbReference>
<keyword evidence="3" id="KW-0418">Kinase</keyword>
<dbReference type="RefSeq" id="WP_070954595.1">
    <property type="nucleotide sequence ID" value="NZ_CP015208.1"/>
</dbReference>
<dbReference type="OrthoDB" id="9812943at2"/>
<dbReference type="PANTHER" id="PTHR10695:SF46">
    <property type="entry name" value="BIFUNCTIONAL COENZYME A SYNTHASE-RELATED"/>
    <property type="match status" value="1"/>
</dbReference>
<comment type="similarity">
    <text evidence="3">Belongs to the CoaE family.</text>
</comment>
<comment type="function">
    <text evidence="3">Catalyzes the phosphorylation of the 3'-hydroxyl group of dephosphocoenzyme A to form coenzyme A.</text>
</comment>
<evidence type="ECO:0000256" key="4">
    <source>
        <dbReference type="NCBIfam" id="TIGR00152"/>
    </source>
</evidence>
<keyword evidence="1 3" id="KW-0547">Nucleotide-binding</keyword>
<dbReference type="GO" id="GO:0005524">
    <property type="term" value="F:ATP binding"/>
    <property type="evidence" value="ECO:0007669"/>
    <property type="project" value="UniProtKB-UniRule"/>
</dbReference>
<sequence>MYLIGLTGGIAAGKSTVADYWQTLGGFQIDADQLAREAVEPGSAAAAKIAEEFGADAITADGSINRPKLAEIVFADPTAREKLEAIIHPEVRRLMLDRMSKLPADTMVIYNVPLLVEAASDLEFDTVVTVEAPVEKQIERMVKHRGMTSEAAQARIAAQATPAERANRADFIINSNQDLELMLRDARLLWGKLETLAAQKDS</sequence>
<dbReference type="KEGG" id="rpla:A4Z71_03705"/>
<protein>
    <recommendedName>
        <fullName evidence="3 4">Dephospho-CoA kinase</fullName>
        <ecNumber evidence="3 4">2.7.1.24</ecNumber>
    </recommendedName>
    <alternativeName>
        <fullName evidence="3">Dephosphocoenzyme A kinase</fullName>
    </alternativeName>
</protein>
<dbReference type="InterPro" id="IPR027417">
    <property type="entry name" value="P-loop_NTPase"/>
</dbReference>
<keyword evidence="3" id="KW-0173">Coenzyme A biosynthesis</keyword>
<keyword evidence="2 3" id="KW-0067">ATP-binding</keyword>
<comment type="catalytic activity">
    <reaction evidence="3">
        <text>3'-dephospho-CoA + ATP = ADP + CoA + H(+)</text>
        <dbReference type="Rhea" id="RHEA:18245"/>
        <dbReference type="ChEBI" id="CHEBI:15378"/>
        <dbReference type="ChEBI" id="CHEBI:30616"/>
        <dbReference type="ChEBI" id="CHEBI:57287"/>
        <dbReference type="ChEBI" id="CHEBI:57328"/>
        <dbReference type="ChEBI" id="CHEBI:456216"/>
        <dbReference type="EC" id="2.7.1.24"/>
    </reaction>
</comment>